<dbReference type="InterPro" id="IPR003156">
    <property type="entry name" value="DHHA1_dom"/>
</dbReference>
<feature type="domain" description="DHHA1" evidence="2">
    <location>
        <begin position="216"/>
        <end position="311"/>
    </location>
</feature>
<dbReference type="STRING" id="1120996.SAMN02746066_00199"/>
<reference evidence="3 4" key="1">
    <citation type="submission" date="2016-11" db="EMBL/GenBank/DDBJ databases">
        <authorList>
            <person name="Jaros S."/>
            <person name="Januszkiewicz K."/>
            <person name="Wedrychowicz H."/>
        </authorList>
    </citation>
    <scope>NUCLEOTIDE SEQUENCE [LARGE SCALE GENOMIC DNA]</scope>
    <source>
        <strain evidence="3 4">DSM 15930</strain>
    </source>
</reference>
<name>A0A1M7EUU3_9FIRM</name>
<evidence type="ECO:0000313" key="4">
    <source>
        <dbReference type="Proteomes" id="UP000184038"/>
    </source>
</evidence>
<organism evidence="3 4">
    <name type="scientific">Anaerosporobacter mobilis DSM 15930</name>
    <dbReference type="NCBI Taxonomy" id="1120996"/>
    <lineage>
        <taxon>Bacteria</taxon>
        <taxon>Bacillati</taxon>
        <taxon>Bacillota</taxon>
        <taxon>Clostridia</taxon>
        <taxon>Lachnospirales</taxon>
        <taxon>Lachnospiraceae</taxon>
        <taxon>Anaerosporobacter</taxon>
    </lineage>
</organism>
<dbReference type="Proteomes" id="UP000184038">
    <property type="component" value="Unassembled WGS sequence"/>
</dbReference>
<dbReference type="InterPro" id="IPR051319">
    <property type="entry name" value="Oligoribo/pAp-PDE_c-di-AMP_PDE"/>
</dbReference>
<proteinExistence type="predicted"/>
<accession>A0A1M7EUU3</accession>
<feature type="domain" description="DDH" evidence="1">
    <location>
        <begin position="13"/>
        <end position="153"/>
    </location>
</feature>
<dbReference type="Pfam" id="PF01368">
    <property type="entry name" value="DHH"/>
    <property type="match status" value="1"/>
</dbReference>
<dbReference type="SUPFAM" id="SSF64182">
    <property type="entry name" value="DHH phosphoesterases"/>
    <property type="match status" value="1"/>
</dbReference>
<keyword evidence="4" id="KW-1185">Reference proteome</keyword>
<dbReference type="OrthoDB" id="9803668at2"/>
<dbReference type="InterPro" id="IPR001667">
    <property type="entry name" value="DDH_dom"/>
</dbReference>
<dbReference type="GO" id="GO:0003676">
    <property type="term" value="F:nucleic acid binding"/>
    <property type="evidence" value="ECO:0007669"/>
    <property type="project" value="InterPro"/>
</dbReference>
<dbReference type="Gene3D" id="3.10.310.30">
    <property type="match status" value="1"/>
</dbReference>
<sequence length="321" mass="35740">MKLLDMLQGVKTVAISGHVRPDGDCTGSCMATFHYLKENRPEIRIDVFLESVSDSFNMISDLDQINTEYTTDVEHYDLFLSLDCGSVDRLGNATPIFENAKNTICFDHHVSNTKFAAINHVCLEASSTCELMFEVFDEDKISLKTAEALYLGIVHDTGVFKHSNTTERTMTIAGKLLSKGVLSAQIIDESFYQKTYLQNQILGRCLLESFLVLNDKCIVSTLSKKIMEFYGVTSKDLDGIIDQLRVTKGVEVAVFIYETESQEYKVSMRANGDVDVSKIAVYFGGGGHVKAAGCSMKGAMHDVINNIIRHIDIQLRNQDKA</sequence>
<dbReference type="PANTHER" id="PTHR47618:SF1">
    <property type="entry name" value="BIFUNCTIONAL OLIGORIBONUCLEASE AND PAP PHOSPHATASE NRNA"/>
    <property type="match status" value="1"/>
</dbReference>
<dbReference type="RefSeq" id="WP_073281832.1">
    <property type="nucleotide sequence ID" value="NZ_FRCP01000005.1"/>
</dbReference>
<evidence type="ECO:0000259" key="2">
    <source>
        <dbReference type="Pfam" id="PF02272"/>
    </source>
</evidence>
<dbReference type="Gene3D" id="3.90.1640.10">
    <property type="entry name" value="inorganic pyrophosphatase (n-terminal core)"/>
    <property type="match status" value="1"/>
</dbReference>
<dbReference type="Pfam" id="PF02272">
    <property type="entry name" value="DHHA1"/>
    <property type="match status" value="1"/>
</dbReference>
<dbReference type="EMBL" id="FRCP01000005">
    <property type="protein sequence ID" value="SHL95373.1"/>
    <property type="molecule type" value="Genomic_DNA"/>
</dbReference>
<protein>
    <submittedName>
        <fullName evidence="3">Phosphoesterase RecJ domain-containing protein</fullName>
    </submittedName>
</protein>
<evidence type="ECO:0000313" key="3">
    <source>
        <dbReference type="EMBL" id="SHL95373.1"/>
    </source>
</evidence>
<dbReference type="InterPro" id="IPR038763">
    <property type="entry name" value="DHH_sf"/>
</dbReference>
<dbReference type="PANTHER" id="PTHR47618">
    <property type="entry name" value="BIFUNCTIONAL OLIGORIBONUCLEASE AND PAP PHOSPHATASE NRNA"/>
    <property type="match status" value="1"/>
</dbReference>
<gene>
    <name evidence="3" type="ORF">SAMN02746066_00199</name>
</gene>
<evidence type="ECO:0000259" key="1">
    <source>
        <dbReference type="Pfam" id="PF01368"/>
    </source>
</evidence>
<dbReference type="AlphaFoldDB" id="A0A1M7EUU3"/>